<dbReference type="AlphaFoldDB" id="A0A7W6HCH5"/>
<dbReference type="PRINTS" id="PR00035">
    <property type="entry name" value="HTHGNTR"/>
</dbReference>
<evidence type="ECO:0000256" key="1">
    <source>
        <dbReference type="ARBA" id="ARBA00023015"/>
    </source>
</evidence>
<dbReference type="SMART" id="SM00345">
    <property type="entry name" value="HTH_GNTR"/>
    <property type="match status" value="1"/>
</dbReference>
<evidence type="ECO:0000313" key="5">
    <source>
        <dbReference type="EMBL" id="MBB4002602.1"/>
    </source>
</evidence>
<dbReference type="GO" id="GO:0003677">
    <property type="term" value="F:DNA binding"/>
    <property type="evidence" value="ECO:0007669"/>
    <property type="project" value="UniProtKB-KW"/>
</dbReference>
<sequence>MTAIQRNPAPVRGQVEVYLRSEIEIGNLRPGDRIVERTVCEALDVSRPLVREALRSLQSEGLVRALPRGGIEVTSLSPEEAGHIYTVRKELEGLSALLFVANATADDREMLYRAVSDLKAAFEANEAERLLEAKNRFYAILSAGSGNPVLQAMLRNIHGQIRLLRGTSLSEPGRAGRMVGELSAIVEAVRKGDAQEARRLTEAHVAAAMDATKQALSDRKDKRVAAE</sequence>
<evidence type="ECO:0000256" key="3">
    <source>
        <dbReference type="ARBA" id="ARBA00023163"/>
    </source>
</evidence>
<dbReference type="SUPFAM" id="SSF48008">
    <property type="entry name" value="GntR ligand-binding domain-like"/>
    <property type="match status" value="1"/>
</dbReference>
<dbReference type="InterPro" id="IPR011711">
    <property type="entry name" value="GntR_C"/>
</dbReference>
<dbReference type="GO" id="GO:0003700">
    <property type="term" value="F:DNA-binding transcription factor activity"/>
    <property type="evidence" value="ECO:0007669"/>
    <property type="project" value="InterPro"/>
</dbReference>
<dbReference type="InterPro" id="IPR000524">
    <property type="entry name" value="Tscrpt_reg_HTH_GntR"/>
</dbReference>
<keyword evidence="3" id="KW-0804">Transcription</keyword>
<keyword evidence="2 5" id="KW-0238">DNA-binding</keyword>
<keyword evidence="1" id="KW-0805">Transcription regulation</keyword>
<dbReference type="CDD" id="cd07377">
    <property type="entry name" value="WHTH_GntR"/>
    <property type="match status" value="1"/>
</dbReference>
<dbReference type="Proteomes" id="UP000588647">
    <property type="component" value="Unassembled WGS sequence"/>
</dbReference>
<reference evidence="5 6" key="1">
    <citation type="submission" date="2020-08" db="EMBL/GenBank/DDBJ databases">
        <title>Genomic Encyclopedia of Type Strains, Phase IV (KMG-IV): sequencing the most valuable type-strain genomes for metagenomic binning, comparative biology and taxonomic classification.</title>
        <authorList>
            <person name="Goeker M."/>
        </authorList>
    </citation>
    <scope>NUCLEOTIDE SEQUENCE [LARGE SCALE GENOMIC DNA]</scope>
    <source>
        <strain evidence="5 6">DSM 103570</strain>
    </source>
</reference>
<comment type="caution">
    <text evidence="5">The sequence shown here is derived from an EMBL/GenBank/DDBJ whole genome shotgun (WGS) entry which is preliminary data.</text>
</comment>
<organism evidence="5 6">
    <name type="scientific">Aurantimonas endophytica</name>
    <dbReference type="NCBI Taxonomy" id="1522175"/>
    <lineage>
        <taxon>Bacteria</taxon>
        <taxon>Pseudomonadati</taxon>
        <taxon>Pseudomonadota</taxon>
        <taxon>Alphaproteobacteria</taxon>
        <taxon>Hyphomicrobiales</taxon>
        <taxon>Aurantimonadaceae</taxon>
        <taxon>Aurantimonas</taxon>
    </lineage>
</organism>
<dbReference type="PANTHER" id="PTHR43537">
    <property type="entry name" value="TRANSCRIPTIONAL REGULATOR, GNTR FAMILY"/>
    <property type="match status" value="1"/>
</dbReference>
<dbReference type="EMBL" id="JACIEM010000002">
    <property type="protein sequence ID" value="MBB4002602.1"/>
    <property type="molecule type" value="Genomic_DNA"/>
</dbReference>
<dbReference type="Pfam" id="PF00392">
    <property type="entry name" value="GntR"/>
    <property type="match status" value="1"/>
</dbReference>
<proteinExistence type="predicted"/>
<dbReference type="InterPro" id="IPR036390">
    <property type="entry name" value="WH_DNA-bd_sf"/>
</dbReference>
<gene>
    <name evidence="5" type="ORF">GGR03_001677</name>
</gene>
<dbReference type="SMART" id="SM00895">
    <property type="entry name" value="FCD"/>
    <property type="match status" value="1"/>
</dbReference>
<feature type="domain" description="HTH gntR-type" evidence="4">
    <location>
        <begin position="9"/>
        <end position="76"/>
    </location>
</feature>
<keyword evidence="6" id="KW-1185">Reference proteome</keyword>
<evidence type="ECO:0000256" key="2">
    <source>
        <dbReference type="ARBA" id="ARBA00023125"/>
    </source>
</evidence>
<evidence type="ECO:0000313" key="6">
    <source>
        <dbReference type="Proteomes" id="UP000588647"/>
    </source>
</evidence>
<dbReference type="InterPro" id="IPR036388">
    <property type="entry name" value="WH-like_DNA-bd_sf"/>
</dbReference>
<name>A0A7W6HCH5_9HYPH</name>
<dbReference type="InterPro" id="IPR008920">
    <property type="entry name" value="TF_FadR/GntR_C"/>
</dbReference>
<dbReference type="Pfam" id="PF07729">
    <property type="entry name" value="FCD"/>
    <property type="match status" value="1"/>
</dbReference>
<dbReference type="Gene3D" id="1.20.120.530">
    <property type="entry name" value="GntR ligand-binding domain-like"/>
    <property type="match status" value="1"/>
</dbReference>
<evidence type="ECO:0000259" key="4">
    <source>
        <dbReference type="PROSITE" id="PS50949"/>
    </source>
</evidence>
<accession>A0A7W6HCH5</accession>
<dbReference type="PROSITE" id="PS50949">
    <property type="entry name" value="HTH_GNTR"/>
    <property type="match status" value="1"/>
</dbReference>
<protein>
    <submittedName>
        <fullName evidence="5">DNA-binding GntR family transcriptional regulator</fullName>
    </submittedName>
</protein>
<dbReference type="SUPFAM" id="SSF46785">
    <property type="entry name" value="Winged helix' DNA-binding domain"/>
    <property type="match status" value="1"/>
</dbReference>
<dbReference type="PANTHER" id="PTHR43537:SF24">
    <property type="entry name" value="GLUCONATE OPERON TRANSCRIPTIONAL REPRESSOR"/>
    <property type="match status" value="1"/>
</dbReference>
<dbReference type="Gene3D" id="1.10.10.10">
    <property type="entry name" value="Winged helix-like DNA-binding domain superfamily/Winged helix DNA-binding domain"/>
    <property type="match status" value="1"/>
</dbReference>
<dbReference type="RefSeq" id="WP_183207167.1">
    <property type="nucleotide sequence ID" value="NZ_JACIEM010000002.1"/>
</dbReference>